<dbReference type="Pfam" id="PF00097">
    <property type="entry name" value="zf-C3HC4"/>
    <property type="match status" value="1"/>
</dbReference>
<dbReference type="SMART" id="SM00184">
    <property type="entry name" value="RING"/>
    <property type="match status" value="1"/>
</dbReference>
<dbReference type="PROSITE" id="PS50089">
    <property type="entry name" value="ZF_RING_2"/>
    <property type="match status" value="1"/>
</dbReference>
<keyword evidence="1 4" id="KW-0479">Metal-binding</keyword>
<gene>
    <name evidence="8" type="primary">LOC136083678</name>
</gene>
<evidence type="ECO:0000313" key="7">
    <source>
        <dbReference type="Proteomes" id="UP001652625"/>
    </source>
</evidence>
<proteinExistence type="predicted"/>
<feature type="domain" description="TRAF-type" evidence="6">
    <location>
        <begin position="166"/>
        <end position="213"/>
    </location>
</feature>
<keyword evidence="2 4" id="KW-0863">Zinc-finger</keyword>
<feature type="domain" description="TRAF-type" evidence="6">
    <location>
        <begin position="111"/>
        <end position="158"/>
    </location>
</feature>
<dbReference type="SUPFAM" id="SSF57850">
    <property type="entry name" value="RING/U-box"/>
    <property type="match status" value="1"/>
</dbReference>
<organism evidence="7 8">
    <name type="scientific">Hydra vulgaris</name>
    <name type="common">Hydra</name>
    <name type="synonym">Hydra attenuata</name>
    <dbReference type="NCBI Taxonomy" id="6087"/>
    <lineage>
        <taxon>Eukaryota</taxon>
        <taxon>Metazoa</taxon>
        <taxon>Cnidaria</taxon>
        <taxon>Hydrozoa</taxon>
        <taxon>Hydroidolina</taxon>
        <taxon>Anthoathecata</taxon>
        <taxon>Aplanulata</taxon>
        <taxon>Hydridae</taxon>
        <taxon>Hydra</taxon>
    </lineage>
</organism>
<keyword evidence="7" id="KW-1185">Reference proteome</keyword>
<dbReference type="InterPro" id="IPR013083">
    <property type="entry name" value="Znf_RING/FYVE/PHD"/>
</dbReference>
<accession>A0ABM4CCB8</accession>
<dbReference type="InterPro" id="IPR001841">
    <property type="entry name" value="Znf_RING"/>
</dbReference>
<dbReference type="GeneID" id="136083678"/>
<evidence type="ECO:0000256" key="3">
    <source>
        <dbReference type="ARBA" id="ARBA00022833"/>
    </source>
</evidence>
<feature type="zinc finger region" description="TRAF-type" evidence="4">
    <location>
        <begin position="111"/>
        <end position="158"/>
    </location>
</feature>
<sequence>MGSLDPEKCGGYNAHFLHKLLDEYECPVCLMALREPVLTLCGHRLCFSCSEEIKKRNNGVFICPLDKIILNSEKIFPDKFTEKAILQLKVKCDNFLKSCQWTGELKTINNHLPSCEYQEVKCLNEQCSTTLLRKELSDHMEKHCIYRLVTCRYCKQKIIFCDNQIHEENCEYLPLCCVNQCGMKILCKEMSSHITDSCDNTIIPCQYLNIGCKFKGMRKEHETHADSSMQTHLSLAISKLDALENKITLTVNALENKIMSKVESLETKIASKLENKITSTVESFKNKNATEVVALENKIMLKVESLETKIASKAVALENKITSTVESFENKNASEVVAPEMKITSTVDALKNELILKVDAQQDKIMLHEKNLEVKKAFLAAETKILRFTFKVK</sequence>
<evidence type="ECO:0000259" key="6">
    <source>
        <dbReference type="PROSITE" id="PS50145"/>
    </source>
</evidence>
<dbReference type="InterPro" id="IPR001293">
    <property type="entry name" value="Znf_TRAF"/>
</dbReference>
<dbReference type="RefSeq" id="XP_065659310.1">
    <property type="nucleotide sequence ID" value="XM_065803238.1"/>
</dbReference>
<evidence type="ECO:0000256" key="4">
    <source>
        <dbReference type="PROSITE-ProRule" id="PRU00207"/>
    </source>
</evidence>
<reference evidence="8" key="1">
    <citation type="submission" date="2025-08" db="UniProtKB">
        <authorList>
            <consortium name="RefSeq"/>
        </authorList>
    </citation>
    <scope>IDENTIFICATION</scope>
</reference>
<dbReference type="PANTHER" id="PTHR10131">
    <property type="entry name" value="TNF RECEPTOR ASSOCIATED FACTOR"/>
    <property type="match status" value="1"/>
</dbReference>
<dbReference type="PROSITE" id="PS50145">
    <property type="entry name" value="ZF_TRAF"/>
    <property type="match status" value="2"/>
</dbReference>
<keyword evidence="3 4" id="KW-0862">Zinc</keyword>
<dbReference type="SUPFAM" id="SSF49599">
    <property type="entry name" value="TRAF domain-like"/>
    <property type="match status" value="2"/>
</dbReference>
<evidence type="ECO:0000313" key="8">
    <source>
        <dbReference type="RefSeq" id="XP_065659310.1"/>
    </source>
</evidence>
<name>A0ABM4CCB8_HYDVU</name>
<dbReference type="PANTHER" id="PTHR10131:SF148">
    <property type="entry name" value="TNF RECEPTOR-ASSOCIATED FACTOR"/>
    <property type="match status" value="1"/>
</dbReference>
<dbReference type="InterPro" id="IPR018957">
    <property type="entry name" value="Znf_C3HC4_RING-type"/>
</dbReference>
<evidence type="ECO:0000256" key="1">
    <source>
        <dbReference type="ARBA" id="ARBA00022723"/>
    </source>
</evidence>
<dbReference type="Pfam" id="PF02176">
    <property type="entry name" value="zf-TRAF"/>
    <property type="match status" value="2"/>
</dbReference>
<dbReference type="Gene3D" id="3.30.40.10">
    <property type="entry name" value="Zinc/RING finger domain, C3HC4 (zinc finger)"/>
    <property type="match status" value="3"/>
</dbReference>
<evidence type="ECO:0000256" key="2">
    <source>
        <dbReference type="ARBA" id="ARBA00022771"/>
    </source>
</evidence>
<dbReference type="Proteomes" id="UP001652625">
    <property type="component" value="Chromosome 08"/>
</dbReference>
<feature type="zinc finger region" description="TRAF-type" evidence="4">
    <location>
        <begin position="166"/>
        <end position="213"/>
    </location>
</feature>
<protein>
    <submittedName>
        <fullName evidence="8">TNF receptor-associated factor 6-A-like</fullName>
    </submittedName>
</protein>
<evidence type="ECO:0000259" key="5">
    <source>
        <dbReference type="PROSITE" id="PS50089"/>
    </source>
</evidence>
<feature type="domain" description="RING-type" evidence="5">
    <location>
        <begin position="26"/>
        <end position="67"/>
    </location>
</feature>